<sequence>MQRPDDTLFHKFQSYFPFCCVDLILIKNGKFLLVKRSISPYKGKLCLPGGIMRRGEKLEAAVKRIGREELGIDVEIKTSVGFYEKIYPNRHDVTHCFLVITKKGKIHYDYQAKTGKFFKNIPKETAPFFKKMLIDAGFS</sequence>
<dbReference type="OrthoDB" id="40462at2157"/>
<dbReference type="CDD" id="cd02883">
    <property type="entry name" value="NUDIX_Hydrolase"/>
    <property type="match status" value="1"/>
</dbReference>
<name>A0A2H1EEB7_9ARCH</name>
<protein>
    <submittedName>
        <fullName evidence="2">GDP-mannose mannosyl hydrolase</fullName>
    </submittedName>
</protein>
<dbReference type="Proteomes" id="UP000232412">
    <property type="component" value="Unassembled WGS sequence"/>
</dbReference>
<dbReference type="InterPro" id="IPR015797">
    <property type="entry name" value="NUDIX_hydrolase-like_dom_sf"/>
</dbReference>
<dbReference type="InterPro" id="IPR000086">
    <property type="entry name" value="NUDIX_hydrolase_dom"/>
</dbReference>
<dbReference type="PANTHER" id="PTHR43736:SF1">
    <property type="entry name" value="DIHYDRONEOPTERIN TRIPHOSPHATE DIPHOSPHATASE"/>
    <property type="match status" value="1"/>
</dbReference>
<dbReference type="SUPFAM" id="SSF55811">
    <property type="entry name" value="Nudix"/>
    <property type="match status" value="1"/>
</dbReference>
<dbReference type="EMBL" id="FRFC01000001">
    <property type="protein sequence ID" value="SHO42827.1"/>
    <property type="molecule type" value="Genomic_DNA"/>
</dbReference>
<keyword evidence="3" id="KW-1185">Reference proteome</keyword>
<dbReference type="GO" id="GO:0016787">
    <property type="term" value="F:hydrolase activity"/>
    <property type="evidence" value="ECO:0007669"/>
    <property type="project" value="UniProtKB-KW"/>
</dbReference>
<evidence type="ECO:0000313" key="2">
    <source>
        <dbReference type="EMBL" id="SHO42827.1"/>
    </source>
</evidence>
<evidence type="ECO:0000313" key="3">
    <source>
        <dbReference type="Proteomes" id="UP000232412"/>
    </source>
</evidence>
<feature type="domain" description="Nudix hydrolase" evidence="1">
    <location>
        <begin position="14"/>
        <end position="139"/>
    </location>
</feature>
<dbReference type="Gene3D" id="3.90.79.10">
    <property type="entry name" value="Nucleoside Triphosphate Pyrophosphohydrolase"/>
    <property type="match status" value="1"/>
</dbReference>
<dbReference type="AlphaFoldDB" id="A0A2H1EEB7"/>
<dbReference type="RefSeq" id="WP_101008939.1">
    <property type="nucleotide sequence ID" value="NZ_FRFC01000001.1"/>
</dbReference>
<keyword evidence="2" id="KW-0378">Hydrolase</keyword>
<gene>
    <name evidence="2" type="ORF">NSIN_10191</name>
</gene>
<accession>A0A2H1EEB7</accession>
<dbReference type="PANTHER" id="PTHR43736">
    <property type="entry name" value="ADP-RIBOSE PYROPHOSPHATASE"/>
    <property type="match status" value="1"/>
</dbReference>
<dbReference type="Pfam" id="PF00293">
    <property type="entry name" value="NUDIX"/>
    <property type="match status" value="1"/>
</dbReference>
<dbReference type="PROSITE" id="PS51462">
    <property type="entry name" value="NUDIX"/>
    <property type="match status" value="1"/>
</dbReference>
<reference evidence="3" key="1">
    <citation type="submission" date="2016-12" db="EMBL/GenBank/DDBJ databases">
        <authorList>
            <person name="Herbold C."/>
        </authorList>
    </citation>
    <scope>NUCLEOTIDE SEQUENCE [LARGE SCALE GENOMIC DNA]</scope>
</reference>
<proteinExistence type="predicted"/>
<organism evidence="2 3">
    <name type="scientific">Nitrosotalea sinensis</name>
    <dbReference type="NCBI Taxonomy" id="1499975"/>
    <lineage>
        <taxon>Archaea</taxon>
        <taxon>Nitrososphaerota</taxon>
        <taxon>Nitrososphaeria</taxon>
        <taxon>Nitrosotaleales</taxon>
        <taxon>Nitrosotaleaceae</taxon>
        <taxon>Nitrosotalea</taxon>
    </lineage>
</organism>
<evidence type="ECO:0000259" key="1">
    <source>
        <dbReference type="PROSITE" id="PS51462"/>
    </source>
</evidence>